<protein>
    <submittedName>
        <fullName evidence="3">Uncharacterized protein</fullName>
    </submittedName>
</protein>
<keyword evidence="2" id="KW-1133">Transmembrane helix</keyword>
<proteinExistence type="predicted"/>
<feature type="region of interest" description="Disordered" evidence="1">
    <location>
        <begin position="26"/>
        <end position="102"/>
    </location>
</feature>
<evidence type="ECO:0000313" key="4">
    <source>
        <dbReference type="Proteomes" id="UP000490939"/>
    </source>
</evidence>
<reference evidence="3 4" key="1">
    <citation type="submission" date="2019-07" db="EMBL/GenBank/DDBJ databases">
        <title>Venturia inaequalis Genome Resource.</title>
        <authorList>
            <person name="Lichtner F.J."/>
        </authorList>
    </citation>
    <scope>NUCLEOTIDE SEQUENCE [LARGE SCALE GENOMIC DNA]</scope>
    <source>
        <strain evidence="3 4">DMI_063113</strain>
    </source>
</reference>
<feature type="compositionally biased region" description="Pro residues" evidence="1">
    <location>
        <begin position="317"/>
        <end position="327"/>
    </location>
</feature>
<dbReference type="Proteomes" id="UP000490939">
    <property type="component" value="Unassembled WGS sequence"/>
</dbReference>
<dbReference type="EMBL" id="WNWR01000570">
    <property type="protein sequence ID" value="KAE9974127.1"/>
    <property type="molecule type" value="Genomic_DNA"/>
</dbReference>
<accession>A0A8H3YYA1</accession>
<dbReference type="AlphaFoldDB" id="A0A8H3YYA1"/>
<organism evidence="3 4">
    <name type="scientific">Venturia inaequalis</name>
    <name type="common">Apple scab fungus</name>
    <dbReference type="NCBI Taxonomy" id="5025"/>
    <lineage>
        <taxon>Eukaryota</taxon>
        <taxon>Fungi</taxon>
        <taxon>Dikarya</taxon>
        <taxon>Ascomycota</taxon>
        <taxon>Pezizomycotina</taxon>
        <taxon>Dothideomycetes</taxon>
        <taxon>Pleosporomycetidae</taxon>
        <taxon>Venturiales</taxon>
        <taxon>Venturiaceae</taxon>
        <taxon>Venturia</taxon>
    </lineage>
</organism>
<evidence type="ECO:0000256" key="1">
    <source>
        <dbReference type="SAM" id="MobiDB-lite"/>
    </source>
</evidence>
<feature type="non-terminal residue" evidence="3">
    <location>
        <position position="1"/>
    </location>
</feature>
<name>A0A8H3YYA1_VENIN</name>
<feature type="transmembrane region" description="Helical" evidence="2">
    <location>
        <begin position="359"/>
        <end position="378"/>
    </location>
</feature>
<feature type="region of interest" description="Disordered" evidence="1">
    <location>
        <begin position="307"/>
        <end position="349"/>
    </location>
</feature>
<keyword evidence="4" id="KW-1185">Reference proteome</keyword>
<keyword evidence="2" id="KW-0472">Membrane</keyword>
<sequence length="379" mass="39280">AAAAALAPVPFLFFVYGQKIRNLSKFSPTGGPPGGMGGPPGGPPGGMGGPPGGPPGGMGGPPGGMGGPPGGMGGPPGGMGGPPGGKGGPPGGMGGPPGDAGLECADTWEHLRLAQQFLFPTAAVVAFHLKTPDGLTSSAITEAVQNHHSLHEAALNSLLSASLRILANMVSVQPSRHSPDEIDVVITFRTQSSDIVFLSADVSNWTPQQMSLYKFRIGENNWFHDGTVSAEPDGFFGWNNKFEIPEVPLPTPANDLDEDVDLESVAAVESIADTVSEFGTEGDTHSLFHDEDLIDRDEVIEDPDYAEAKKAEEKSPPLQPTQEPTPKPTQHNESTVSGAHGAAEAGAGAAETPIKPSRFLFPISAIGILGLSILWVWWK</sequence>
<gene>
    <name evidence="3" type="ORF">EG327_008881</name>
</gene>
<keyword evidence="2" id="KW-0812">Transmembrane</keyword>
<comment type="caution">
    <text evidence="3">The sequence shown here is derived from an EMBL/GenBank/DDBJ whole genome shotgun (WGS) entry which is preliminary data.</text>
</comment>
<feature type="compositionally biased region" description="Gly residues" evidence="1">
    <location>
        <begin position="32"/>
        <end position="98"/>
    </location>
</feature>
<evidence type="ECO:0000313" key="3">
    <source>
        <dbReference type="EMBL" id="KAE9974127.1"/>
    </source>
</evidence>
<feature type="compositionally biased region" description="Low complexity" evidence="1">
    <location>
        <begin position="338"/>
        <end position="349"/>
    </location>
</feature>
<evidence type="ECO:0000256" key="2">
    <source>
        <dbReference type="SAM" id="Phobius"/>
    </source>
</evidence>